<dbReference type="AlphaFoldDB" id="A0AAV9RMH1"/>
<proteinExistence type="predicted"/>
<organism evidence="2 3">
    <name type="scientific">Crenichthys baileyi</name>
    <name type="common">White River springfish</name>
    <dbReference type="NCBI Taxonomy" id="28760"/>
    <lineage>
        <taxon>Eukaryota</taxon>
        <taxon>Metazoa</taxon>
        <taxon>Chordata</taxon>
        <taxon>Craniata</taxon>
        <taxon>Vertebrata</taxon>
        <taxon>Euteleostomi</taxon>
        <taxon>Actinopterygii</taxon>
        <taxon>Neopterygii</taxon>
        <taxon>Teleostei</taxon>
        <taxon>Neoteleostei</taxon>
        <taxon>Acanthomorphata</taxon>
        <taxon>Ovalentaria</taxon>
        <taxon>Atherinomorphae</taxon>
        <taxon>Cyprinodontiformes</taxon>
        <taxon>Goodeidae</taxon>
        <taxon>Crenichthys</taxon>
    </lineage>
</organism>
<feature type="region of interest" description="Disordered" evidence="1">
    <location>
        <begin position="128"/>
        <end position="167"/>
    </location>
</feature>
<reference evidence="2 3" key="1">
    <citation type="submission" date="2021-06" db="EMBL/GenBank/DDBJ databases">
        <authorList>
            <person name="Palmer J.M."/>
        </authorList>
    </citation>
    <scope>NUCLEOTIDE SEQUENCE [LARGE SCALE GENOMIC DNA]</scope>
    <source>
        <strain evidence="2 3">MEX-2019</strain>
        <tissue evidence="2">Muscle</tissue>
    </source>
</reference>
<feature type="region of interest" description="Disordered" evidence="1">
    <location>
        <begin position="35"/>
        <end position="79"/>
    </location>
</feature>
<name>A0AAV9RMH1_9TELE</name>
<dbReference type="Proteomes" id="UP001311232">
    <property type="component" value="Unassembled WGS sequence"/>
</dbReference>
<accession>A0AAV9RMH1</accession>
<feature type="compositionally biased region" description="Gly residues" evidence="1">
    <location>
        <begin position="67"/>
        <end position="77"/>
    </location>
</feature>
<feature type="compositionally biased region" description="Polar residues" evidence="1">
    <location>
        <begin position="1"/>
        <end position="13"/>
    </location>
</feature>
<feature type="compositionally biased region" description="Polar residues" evidence="1">
    <location>
        <begin position="128"/>
        <end position="150"/>
    </location>
</feature>
<evidence type="ECO:0000256" key="1">
    <source>
        <dbReference type="SAM" id="MobiDB-lite"/>
    </source>
</evidence>
<protein>
    <submittedName>
        <fullName evidence="2">Uncharacterized protein</fullName>
    </submittedName>
</protein>
<keyword evidence="3" id="KW-1185">Reference proteome</keyword>
<sequence length="206" mass="22911">MATAMLQNPTPGSDSHAGRSACCSTSAFMEQHSHMLQRPEPNHQAQRISRNKRRRRRRRKKEQQKGAAGGGGGGAGGHSWFSVFSSEDLILVIRIEARLASPTEPPQQIKSDSDLYSMTCCPHSLKATTDTGTTFKKNNSNHGDQPSSQAERTDEHHQRAATLNQRDGNQLSCTASLQTSNWMNVYADDMMFFIRSLYLNQHLAHS</sequence>
<evidence type="ECO:0000313" key="3">
    <source>
        <dbReference type="Proteomes" id="UP001311232"/>
    </source>
</evidence>
<comment type="caution">
    <text evidence="2">The sequence shown here is derived from an EMBL/GenBank/DDBJ whole genome shotgun (WGS) entry which is preliminary data.</text>
</comment>
<evidence type="ECO:0000313" key="2">
    <source>
        <dbReference type="EMBL" id="KAK5610208.1"/>
    </source>
</evidence>
<dbReference type="EMBL" id="JAHHUM010001624">
    <property type="protein sequence ID" value="KAK5610208.1"/>
    <property type="molecule type" value="Genomic_DNA"/>
</dbReference>
<feature type="region of interest" description="Disordered" evidence="1">
    <location>
        <begin position="1"/>
        <end position="20"/>
    </location>
</feature>
<gene>
    <name evidence="2" type="ORF">CRENBAI_009335</name>
</gene>
<feature type="compositionally biased region" description="Basic residues" evidence="1">
    <location>
        <begin position="49"/>
        <end position="62"/>
    </location>
</feature>